<evidence type="ECO:0000256" key="4">
    <source>
        <dbReference type="ARBA" id="ARBA00022692"/>
    </source>
</evidence>
<feature type="domain" description="GGDEF" evidence="11">
    <location>
        <begin position="350"/>
        <end position="483"/>
    </location>
</feature>
<evidence type="ECO:0000256" key="1">
    <source>
        <dbReference type="ARBA" id="ARBA00004370"/>
    </source>
</evidence>
<dbReference type="PROSITE" id="PS50883">
    <property type="entry name" value="EAL"/>
    <property type="match status" value="1"/>
</dbReference>
<evidence type="ECO:0000256" key="7">
    <source>
        <dbReference type="SAM" id="Coils"/>
    </source>
</evidence>
<dbReference type="InterPro" id="IPR001633">
    <property type="entry name" value="EAL_dom"/>
</dbReference>
<dbReference type="AlphaFoldDB" id="A0A2U1CYN3"/>
<evidence type="ECO:0000313" key="13">
    <source>
        <dbReference type="Proteomes" id="UP000245887"/>
    </source>
</evidence>
<dbReference type="InterPro" id="IPR006189">
    <property type="entry name" value="CHASE_dom"/>
</dbReference>
<keyword evidence="5 8" id="KW-1133">Transmembrane helix</keyword>
<dbReference type="EC" id="3.1.4.52" evidence="2"/>
<feature type="domain" description="EAL" evidence="10">
    <location>
        <begin position="492"/>
        <end position="746"/>
    </location>
</feature>
<comment type="caution">
    <text evidence="12">The sequence shown here is derived from an EMBL/GenBank/DDBJ whole genome shotgun (WGS) entry which is preliminary data.</text>
</comment>
<feature type="transmembrane region" description="Helical" evidence="8">
    <location>
        <begin position="21"/>
        <end position="41"/>
    </location>
</feature>
<accession>A0A2U1CYN3</accession>
<dbReference type="RefSeq" id="WP_165819243.1">
    <property type="nucleotide sequence ID" value="NZ_QEKQ01000003.1"/>
</dbReference>
<dbReference type="CDD" id="cd01948">
    <property type="entry name" value="EAL"/>
    <property type="match status" value="1"/>
</dbReference>
<keyword evidence="3" id="KW-0973">c-di-GMP</keyword>
<dbReference type="GO" id="GO:0071111">
    <property type="term" value="F:cyclic-guanylate-specific phosphodiesterase activity"/>
    <property type="evidence" value="ECO:0007669"/>
    <property type="project" value="UniProtKB-EC"/>
</dbReference>
<proteinExistence type="predicted"/>
<name>A0A2U1CYN3_9GAMM</name>
<keyword evidence="4 8" id="KW-0812">Transmembrane</keyword>
<dbReference type="Pfam" id="PF00563">
    <property type="entry name" value="EAL"/>
    <property type="match status" value="1"/>
</dbReference>
<dbReference type="InterPro" id="IPR052155">
    <property type="entry name" value="Biofilm_reg_signaling"/>
</dbReference>
<dbReference type="EMBL" id="QEKQ01000003">
    <property type="protein sequence ID" value="PVY77598.1"/>
    <property type="molecule type" value="Genomic_DNA"/>
</dbReference>
<feature type="coiled-coil region" evidence="7">
    <location>
        <begin position="295"/>
        <end position="322"/>
    </location>
</feature>
<sequence length="759" mass="85511">MQKADQRRSMSRFSRILLHPALPALMLLAFVVLAGFLWHGIQSQSREQVRLLLDSEVSSLLRELEGDLVQNLDALRRMAERRETTPSLSRETWRADARQYIEDFNHYRAIEWIDTDYAIRWVEPREGNYSVIGWNVAFNDQRARALSESARTGQTDFSGIIELEQGGRGLVAYVPIGAGDSHLGFIAGVFELEGLVEALIASRLKGNFRVNILEHGQTEFSVPSDSATDEKLTRTADVNIPGLDWQLQVTPSQRWVSAKQGLWPMITLLSLTGLGLLISALAWSTQLLLHRNRSLLKTRAALEEETRERESIQQDLVRLASTDTLTGLANRRFFMEDLSHTLSIADRQLHQVALITIDLDRFQILNDTLGHQFGDELLIRVAERLNDINDERVLTAYSSGDEFLVCQQHVEDIDEVIHLLGQIRQCFRQPFTVHGEDYAVTATMGVAVYPQSGLDADTLMRNADVALYRAKEKGRDLYQFYTEGMQDREVHRLELDRDLDQALAGDQLALHFQPQLDLATGQVGSVEALIRWHHPTRGLVSPGEFIPLAEESGRIADIGRWVAIAACRQLAKWSDGPLSHLRIAINLSGRELETGTLAGQIRDCLTRWDVDPSRLELELTEEVFIASRPENLEQLRELHDVGVHLAIDDFGVGYSSLAYLRDFPVNLLKIDRSFITRVTDRHDDAVITGAVIQLSHSLGIQVAAEGVETEAQLSFLRNHHCDLAQGFLISHPVPADQLEREIRQGHFETGSLRLSPLNP</sequence>
<evidence type="ECO:0000256" key="5">
    <source>
        <dbReference type="ARBA" id="ARBA00022989"/>
    </source>
</evidence>
<dbReference type="SMART" id="SM00052">
    <property type="entry name" value="EAL"/>
    <property type="match status" value="1"/>
</dbReference>
<dbReference type="InterPro" id="IPR035919">
    <property type="entry name" value="EAL_sf"/>
</dbReference>
<dbReference type="PANTHER" id="PTHR44757:SF2">
    <property type="entry name" value="BIOFILM ARCHITECTURE MAINTENANCE PROTEIN MBAA"/>
    <property type="match status" value="1"/>
</dbReference>
<evidence type="ECO:0000256" key="2">
    <source>
        <dbReference type="ARBA" id="ARBA00012282"/>
    </source>
</evidence>
<dbReference type="Pfam" id="PF00990">
    <property type="entry name" value="GGDEF"/>
    <property type="match status" value="1"/>
</dbReference>
<dbReference type="GO" id="GO:0016020">
    <property type="term" value="C:membrane"/>
    <property type="evidence" value="ECO:0007669"/>
    <property type="project" value="UniProtKB-SubCell"/>
</dbReference>
<evidence type="ECO:0000259" key="11">
    <source>
        <dbReference type="PROSITE" id="PS50887"/>
    </source>
</evidence>
<dbReference type="PANTHER" id="PTHR44757">
    <property type="entry name" value="DIGUANYLATE CYCLASE DGCP"/>
    <property type="match status" value="1"/>
</dbReference>
<dbReference type="FunFam" id="3.20.20.450:FF:000001">
    <property type="entry name" value="Cyclic di-GMP phosphodiesterase yahA"/>
    <property type="match status" value="1"/>
</dbReference>
<organism evidence="12 13">
    <name type="scientific">Tamilnaduibacter salinus</name>
    <dbReference type="NCBI Taxonomy" id="1484056"/>
    <lineage>
        <taxon>Bacteria</taxon>
        <taxon>Pseudomonadati</taxon>
        <taxon>Pseudomonadota</taxon>
        <taxon>Gammaproteobacteria</taxon>
        <taxon>Pseudomonadales</taxon>
        <taxon>Marinobacteraceae</taxon>
        <taxon>Tamilnaduibacter</taxon>
    </lineage>
</organism>
<keyword evidence="7" id="KW-0175">Coiled coil</keyword>
<evidence type="ECO:0000259" key="9">
    <source>
        <dbReference type="PROSITE" id="PS50839"/>
    </source>
</evidence>
<dbReference type="SUPFAM" id="SSF55073">
    <property type="entry name" value="Nucleotide cyclase"/>
    <property type="match status" value="1"/>
</dbReference>
<dbReference type="Gene3D" id="3.30.450.350">
    <property type="entry name" value="CHASE domain"/>
    <property type="match status" value="1"/>
</dbReference>
<dbReference type="CDD" id="cd01949">
    <property type="entry name" value="GGDEF"/>
    <property type="match status" value="1"/>
</dbReference>
<gene>
    <name evidence="12" type="ORF">C8D92_103285</name>
</gene>
<protein>
    <recommendedName>
        <fullName evidence="2">cyclic-guanylate-specific phosphodiesterase</fullName>
        <ecNumber evidence="2">3.1.4.52</ecNumber>
    </recommendedName>
</protein>
<comment type="subcellular location">
    <subcellularLocation>
        <location evidence="1">Membrane</location>
    </subcellularLocation>
</comment>
<evidence type="ECO:0000256" key="8">
    <source>
        <dbReference type="SAM" id="Phobius"/>
    </source>
</evidence>
<dbReference type="SMART" id="SM00267">
    <property type="entry name" value="GGDEF"/>
    <property type="match status" value="1"/>
</dbReference>
<dbReference type="SMART" id="SM01079">
    <property type="entry name" value="CHASE"/>
    <property type="match status" value="1"/>
</dbReference>
<evidence type="ECO:0000259" key="10">
    <source>
        <dbReference type="PROSITE" id="PS50883"/>
    </source>
</evidence>
<feature type="domain" description="CHASE" evidence="9">
    <location>
        <begin position="114"/>
        <end position="204"/>
    </location>
</feature>
<dbReference type="SUPFAM" id="SSF141868">
    <property type="entry name" value="EAL domain-like"/>
    <property type="match status" value="1"/>
</dbReference>
<dbReference type="InterPro" id="IPR029787">
    <property type="entry name" value="Nucleotide_cyclase"/>
</dbReference>
<keyword evidence="6 8" id="KW-0472">Membrane</keyword>
<dbReference type="GO" id="GO:0007165">
    <property type="term" value="P:signal transduction"/>
    <property type="evidence" value="ECO:0007669"/>
    <property type="project" value="UniProtKB-ARBA"/>
</dbReference>
<dbReference type="InterPro" id="IPR042240">
    <property type="entry name" value="CHASE_sf"/>
</dbReference>
<dbReference type="PROSITE" id="PS50887">
    <property type="entry name" value="GGDEF"/>
    <property type="match status" value="1"/>
</dbReference>
<evidence type="ECO:0000256" key="3">
    <source>
        <dbReference type="ARBA" id="ARBA00022636"/>
    </source>
</evidence>
<dbReference type="Pfam" id="PF03924">
    <property type="entry name" value="CHASE"/>
    <property type="match status" value="1"/>
</dbReference>
<dbReference type="InterPro" id="IPR000160">
    <property type="entry name" value="GGDEF_dom"/>
</dbReference>
<dbReference type="Gene3D" id="3.20.20.450">
    <property type="entry name" value="EAL domain"/>
    <property type="match status" value="1"/>
</dbReference>
<evidence type="ECO:0000313" key="12">
    <source>
        <dbReference type="EMBL" id="PVY77598.1"/>
    </source>
</evidence>
<reference evidence="12 13" key="1">
    <citation type="submission" date="2018-04" db="EMBL/GenBank/DDBJ databases">
        <title>Genomic Encyclopedia of Type Strains, Phase IV (KMG-IV): sequencing the most valuable type-strain genomes for metagenomic binning, comparative biology and taxonomic classification.</title>
        <authorList>
            <person name="Goeker M."/>
        </authorList>
    </citation>
    <scope>NUCLEOTIDE SEQUENCE [LARGE SCALE GENOMIC DNA]</scope>
    <source>
        <strain evidence="12 13">DSM 28688</strain>
    </source>
</reference>
<dbReference type="Proteomes" id="UP000245887">
    <property type="component" value="Unassembled WGS sequence"/>
</dbReference>
<dbReference type="NCBIfam" id="TIGR00254">
    <property type="entry name" value="GGDEF"/>
    <property type="match status" value="1"/>
</dbReference>
<dbReference type="PROSITE" id="PS50839">
    <property type="entry name" value="CHASE"/>
    <property type="match status" value="1"/>
</dbReference>
<evidence type="ECO:0000256" key="6">
    <source>
        <dbReference type="ARBA" id="ARBA00023136"/>
    </source>
</evidence>
<dbReference type="Gene3D" id="3.30.70.270">
    <property type="match status" value="1"/>
</dbReference>
<dbReference type="InterPro" id="IPR043128">
    <property type="entry name" value="Rev_trsase/Diguanyl_cyclase"/>
</dbReference>